<evidence type="ECO:0000256" key="1">
    <source>
        <dbReference type="ARBA" id="ARBA00022857"/>
    </source>
</evidence>
<dbReference type="Pfam" id="PF00106">
    <property type="entry name" value="adh_short"/>
    <property type="match status" value="1"/>
</dbReference>
<name>Q93544_CAEEL</name>
<sequence length="249" mass="26853">MAPKSILITGANRGIGLGLLKQFIKNKDVQIIIGTCRDPSNATELNSIKDTRVHILQLDIDCDDSIRKLGAEVEKLVGEDGLTVLINNAGIFVPYDIDGEKSRSTLIRQLETNTISTVLITQELLPLLKRAAAKNRGEGYSINRSAIINISSTAGSITKIDASYNIPLVAYRMSKSALNSFGKSCSVDLAKYHILVTTFCPGWVKTDMGGANGKLEIDDATKTLSDNILILGDAHHGAYLNADLTVIPN</sequence>
<comment type="similarity">
    <text evidence="3">Belongs to the short-chain dehydrogenases/reductases (SDR) family.</text>
</comment>
<evidence type="ECO:0000313" key="6">
    <source>
        <dbReference type="WormBase" id="F20G2.1"/>
    </source>
</evidence>
<dbReference type="GeneID" id="184742"/>
<dbReference type="InParanoid" id="Q93544"/>
<dbReference type="GO" id="GO:0016491">
    <property type="term" value="F:oxidoreductase activity"/>
    <property type="evidence" value="ECO:0000318"/>
    <property type="project" value="GO_Central"/>
</dbReference>
<evidence type="ECO:0000256" key="3">
    <source>
        <dbReference type="RuleBase" id="RU000363"/>
    </source>
</evidence>
<dbReference type="PeptideAtlas" id="Q93544"/>
<proteinExistence type="evidence at protein level"/>
<dbReference type="InterPro" id="IPR002347">
    <property type="entry name" value="SDR_fam"/>
</dbReference>
<dbReference type="InterPro" id="IPR036291">
    <property type="entry name" value="NAD(P)-bd_dom_sf"/>
</dbReference>
<keyword evidence="1" id="KW-0521">NADP</keyword>
<dbReference type="Proteomes" id="UP000001940">
    <property type="component" value="Chromosome V"/>
</dbReference>
<dbReference type="PhylomeDB" id="Q93544"/>
<reference evidence="4 5" key="1">
    <citation type="journal article" date="1998" name="Science">
        <title>Genome sequence of the nematode C. elegans: a platform for investigating biology.</title>
        <authorList>
            <consortium name="The C. elegans sequencing consortium"/>
            <person name="Sulson J.E."/>
            <person name="Waterston R."/>
        </authorList>
    </citation>
    <scope>NUCLEOTIDE SEQUENCE [LARGE SCALE GENOMIC DNA]</scope>
    <source>
        <strain evidence="4 5">Bristol N2</strain>
    </source>
</reference>
<organism evidence="4 5">
    <name type="scientific">Caenorhabditis elegans</name>
    <dbReference type="NCBI Taxonomy" id="6239"/>
    <lineage>
        <taxon>Eukaryota</taxon>
        <taxon>Metazoa</taxon>
        <taxon>Ecdysozoa</taxon>
        <taxon>Nematoda</taxon>
        <taxon>Chromadorea</taxon>
        <taxon>Rhabditida</taxon>
        <taxon>Rhabditina</taxon>
        <taxon>Rhabditomorpha</taxon>
        <taxon>Rhabditoidea</taxon>
        <taxon>Rhabditidae</taxon>
        <taxon>Peloderinae</taxon>
        <taxon>Caenorhabditis</taxon>
    </lineage>
</organism>
<dbReference type="CDD" id="cd05325">
    <property type="entry name" value="carb_red_sniffer_like_SDR_c"/>
    <property type="match status" value="1"/>
</dbReference>
<dbReference type="GO" id="GO:0005737">
    <property type="term" value="C:cytoplasm"/>
    <property type="evidence" value="ECO:0000318"/>
    <property type="project" value="GO_Central"/>
</dbReference>
<dbReference type="AlphaFoldDB" id="Q93544"/>
<dbReference type="eggNOG" id="KOG1611">
    <property type="taxonomic scope" value="Eukaryota"/>
</dbReference>
<dbReference type="PANTHER" id="PTHR43544">
    <property type="entry name" value="SHORT-CHAIN DEHYDROGENASE/REDUCTASE"/>
    <property type="match status" value="1"/>
</dbReference>
<dbReference type="OMA" id="ATHYTNA"/>
<dbReference type="PaxDb" id="6239-F20G2.1"/>
<dbReference type="KEGG" id="cel:CELE_F20G2.1"/>
<dbReference type="CTD" id="184742"/>
<dbReference type="UCSC" id="F20G2.1">
    <property type="organism name" value="c. elegans"/>
</dbReference>
<dbReference type="Gene3D" id="3.40.50.720">
    <property type="entry name" value="NAD(P)-binding Rossmann-like Domain"/>
    <property type="match status" value="1"/>
</dbReference>
<dbReference type="RefSeq" id="NP_506406.1">
    <property type="nucleotide sequence ID" value="NM_074005.1"/>
</dbReference>
<dbReference type="InterPro" id="IPR051468">
    <property type="entry name" value="Fungal_SecMetab_SDRs"/>
</dbReference>
<dbReference type="STRING" id="6239.F20G2.1.1"/>
<evidence type="ECO:0000313" key="4">
    <source>
        <dbReference type="EMBL" id="CAB02086.1"/>
    </source>
</evidence>
<evidence type="ECO:0000256" key="2">
    <source>
        <dbReference type="ARBA" id="ARBA00023002"/>
    </source>
</evidence>
<dbReference type="WormBase" id="F20G2.1">
    <property type="protein sequence ID" value="CE09504"/>
    <property type="gene ID" value="WBGene00008985"/>
</dbReference>
<dbReference type="OrthoDB" id="7289984at2759"/>
<dbReference type="SMR" id="Q93544"/>
<dbReference type="HOGENOM" id="CLU_010194_9_1_1"/>
<dbReference type="AGR" id="WB:WBGene00008985"/>
<keyword evidence="2" id="KW-0560">Oxidoreductase</keyword>
<evidence type="ECO:0000313" key="5">
    <source>
        <dbReference type="Proteomes" id="UP000001940"/>
    </source>
</evidence>
<evidence type="ECO:0007829" key="7">
    <source>
        <dbReference type="PeptideAtlas" id="Q93544"/>
    </source>
</evidence>
<protein>
    <submittedName>
        <fullName evidence="4">DeHydrogenases, Short chain</fullName>
    </submittedName>
</protein>
<dbReference type="PRINTS" id="PR00081">
    <property type="entry name" value="GDHRDH"/>
</dbReference>
<dbReference type="EMBL" id="BX284605">
    <property type="protein sequence ID" value="CAB02086.1"/>
    <property type="molecule type" value="Genomic_DNA"/>
</dbReference>
<dbReference type="PIR" id="T21168">
    <property type="entry name" value="T21168"/>
</dbReference>
<keyword evidence="5" id="KW-1185">Reference proteome</keyword>
<keyword evidence="7" id="KW-1267">Proteomics identification</keyword>
<dbReference type="FunCoup" id="Q93544">
    <property type="interactions" value="282"/>
</dbReference>
<dbReference type="PRINTS" id="PR00080">
    <property type="entry name" value="SDRFAMILY"/>
</dbReference>
<gene>
    <name evidence="4" type="ORF">CELE_F20G2.1</name>
    <name evidence="4 6" type="ORF">F20G2.1</name>
</gene>
<dbReference type="SUPFAM" id="SSF51735">
    <property type="entry name" value="NAD(P)-binding Rossmann-fold domains"/>
    <property type="match status" value="1"/>
</dbReference>
<dbReference type="Bgee" id="WBGene00008985">
    <property type="expression patterns" value="Expressed in larva and 2 other cell types or tissues"/>
</dbReference>
<accession>Q93544</accession>
<dbReference type="PANTHER" id="PTHR43544:SF7">
    <property type="entry name" value="NADB-LER2"/>
    <property type="match status" value="1"/>
</dbReference>